<proteinExistence type="inferred from homology"/>
<keyword evidence="5 6" id="KW-0472">Membrane</keyword>
<dbReference type="GO" id="GO:0043266">
    <property type="term" value="P:regulation of potassium ion transport"/>
    <property type="evidence" value="ECO:0007669"/>
    <property type="project" value="TreeGrafter"/>
</dbReference>
<keyword evidence="8" id="KW-1185">Reference proteome</keyword>
<protein>
    <submittedName>
        <fullName evidence="7">UNC93A</fullName>
    </submittedName>
</protein>
<evidence type="ECO:0000256" key="5">
    <source>
        <dbReference type="ARBA" id="ARBA00023136"/>
    </source>
</evidence>
<reference evidence="7" key="1">
    <citation type="submission" date="2020-06" db="EMBL/GenBank/DDBJ databases">
        <title>Draft genome of Bugula neritina, a colonial animal packing powerful symbionts and potential medicines.</title>
        <authorList>
            <person name="Rayko M."/>
        </authorList>
    </citation>
    <scope>NUCLEOTIDE SEQUENCE [LARGE SCALE GENOMIC DNA]</scope>
    <source>
        <strain evidence="7">Kwan_BN1</strain>
    </source>
</reference>
<evidence type="ECO:0000256" key="6">
    <source>
        <dbReference type="SAM" id="Phobius"/>
    </source>
</evidence>
<sequence>MGDAIWSTNFSAFCGVLFKENSKAGFANFRMWQAVGSILSFGYQSQLCLLVKVYILIGMLIVGFVGYIAVEVLEKWKSITTSQ</sequence>
<dbReference type="GO" id="GO:0005886">
    <property type="term" value="C:plasma membrane"/>
    <property type="evidence" value="ECO:0007669"/>
    <property type="project" value="TreeGrafter"/>
</dbReference>
<organism evidence="7 8">
    <name type="scientific">Bugula neritina</name>
    <name type="common">Brown bryozoan</name>
    <name type="synonym">Sertularia neritina</name>
    <dbReference type="NCBI Taxonomy" id="10212"/>
    <lineage>
        <taxon>Eukaryota</taxon>
        <taxon>Metazoa</taxon>
        <taxon>Spiralia</taxon>
        <taxon>Lophotrochozoa</taxon>
        <taxon>Bryozoa</taxon>
        <taxon>Gymnolaemata</taxon>
        <taxon>Cheilostomatida</taxon>
        <taxon>Flustrina</taxon>
        <taxon>Buguloidea</taxon>
        <taxon>Bugulidae</taxon>
        <taxon>Bugula</taxon>
    </lineage>
</organism>
<evidence type="ECO:0000256" key="4">
    <source>
        <dbReference type="ARBA" id="ARBA00022989"/>
    </source>
</evidence>
<comment type="caution">
    <text evidence="7">The sequence shown here is derived from an EMBL/GenBank/DDBJ whole genome shotgun (WGS) entry which is preliminary data.</text>
</comment>
<dbReference type="OrthoDB" id="78663at2759"/>
<keyword evidence="4 6" id="KW-1133">Transmembrane helix</keyword>
<dbReference type="GO" id="GO:0015459">
    <property type="term" value="F:potassium channel regulator activity"/>
    <property type="evidence" value="ECO:0007669"/>
    <property type="project" value="TreeGrafter"/>
</dbReference>
<dbReference type="Pfam" id="PF05978">
    <property type="entry name" value="UNC-93"/>
    <property type="match status" value="1"/>
</dbReference>
<accession>A0A7J7IY67</accession>
<evidence type="ECO:0000256" key="1">
    <source>
        <dbReference type="ARBA" id="ARBA00004141"/>
    </source>
</evidence>
<dbReference type="GO" id="GO:0055120">
    <property type="term" value="C:striated muscle dense body"/>
    <property type="evidence" value="ECO:0007669"/>
    <property type="project" value="TreeGrafter"/>
</dbReference>
<dbReference type="InterPro" id="IPR051951">
    <property type="entry name" value="UNC-93_regulatory"/>
</dbReference>
<keyword evidence="3 6" id="KW-0812">Transmembrane</keyword>
<evidence type="ECO:0000256" key="3">
    <source>
        <dbReference type="ARBA" id="ARBA00022692"/>
    </source>
</evidence>
<comment type="similarity">
    <text evidence="2">Belongs to the unc-93 family.</text>
</comment>
<comment type="subcellular location">
    <subcellularLocation>
        <location evidence="1">Membrane</location>
        <topology evidence="1">Multi-pass membrane protein</topology>
    </subcellularLocation>
</comment>
<dbReference type="EMBL" id="VXIV02003301">
    <property type="protein sequence ID" value="KAF6018496.1"/>
    <property type="molecule type" value="Genomic_DNA"/>
</dbReference>
<dbReference type="Proteomes" id="UP000593567">
    <property type="component" value="Unassembled WGS sequence"/>
</dbReference>
<gene>
    <name evidence="7" type="ORF">EB796_023200</name>
</gene>
<feature type="transmembrane region" description="Helical" evidence="6">
    <location>
        <begin position="49"/>
        <end position="70"/>
    </location>
</feature>
<dbReference type="GO" id="GO:0006937">
    <property type="term" value="P:regulation of muscle contraction"/>
    <property type="evidence" value="ECO:0007669"/>
    <property type="project" value="TreeGrafter"/>
</dbReference>
<dbReference type="InterPro" id="IPR010291">
    <property type="entry name" value="Ion_channel_UNC-93"/>
</dbReference>
<dbReference type="PANTHER" id="PTHR19444">
    <property type="entry name" value="UNC-93 RELATED"/>
    <property type="match status" value="1"/>
</dbReference>
<evidence type="ECO:0000256" key="2">
    <source>
        <dbReference type="ARBA" id="ARBA00009172"/>
    </source>
</evidence>
<dbReference type="AlphaFoldDB" id="A0A7J7IY67"/>
<evidence type="ECO:0000313" key="8">
    <source>
        <dbReference type="Proteomes" id="UP000593567"/>
    </source>
</evidence>
<evidence type="ECO:0000313" key="7">
    <source>
        <dbReference type="EMBL" id="KAF6018496.1"/>
    </source>
</evidence>
<dbReference type="PANTHER" id="PTHR19444:SF13">
    <property type="entry name" value="PROTEIN UNC-93 HOMOLOG A"/>
    <property type="match status" value="1"/>
</dbReference>
<name>A0A7J7IY67_BUGNE</name>